<evidence type="ECO:0000256" key="3">
    <source>
        <dbReference type="ARBA" id="ARBA00022989"/>
    </source>
</evidence>
<gene>
    <name evidence="6" type="ORF">L798_01771</name>
</gene>
<keyword evidence="7" id="KW-1185">Reference proteome</keyword>
<dbReference type="GO" id="GO:0022857">
    <property type="term" value="F:transmembrane transporter activity"/>
    <property type="evidence" value="ECO:0007669"/>
    <property type="project" value="InterPro"/>
</dbReference>
<sequence length="506" mass="56352">MALRCIQGFFIQGLQGTTYTLMVELFPQKFRTAVGVVLELYWAVGLIYLAGASYYVPGWRSLELILSIPTAVTLLYVCFVPESARWLALHGRAEAQKTWKRIILFKKSDKSNDTNSIKSKSNEFKCTGCDIGFQNKVTSRQYIVNNVMIQTGSGNADSGYADTDIQLRSDRGEDCEGLMKQDMVEDKLKGKAEDYARWQDVFSVDAEHLAIMQDPINSVGNRSSYYTCKQGKQNAQELKDGEGDSIGVQCMSGTASETKLQCEGHQEVCIKKETLAVDDNRMNAVLPRSTCKMILVSGEGYRAVGGTEIERNGIVTDDSETISVTLSKGAVRMNTGGTVVGQDGGVICSDMPKTCNIIENNTATDTPKMTETAAKRTGFFELFRSAVLRKYNLIMVLVWFSDSLLYYGIIFHLPDLNGERHMNFLLGAVVEILSYILAYIILSRFGRRLPLASFLLIGGIICVLVGAVSVVPEKDAYWVGKEIFLIAVTRVFYYNFYRLFEKTIDP</sequence>
<dbReference type="InParanoid" id="A0A067QSM8"/>
<dbReference type="SUPFAM" id="SSF103473">
    <property type="entry name" value="MFS general substrate transporter"/>
    <property type="match status" value="1"/>
</dbReference>
<dbReference type="PANTHER" id="PTHR24064">
    <property type="entry name" value="SOLUTE CARRIER FAMILY 22 MEMBER"/>
    <property type="match status" value="1"/>
</dbReference>
<dbReference type="InterPro" id="IPR005828">
    <property type="entry name" value="MFS_sugar_transport-like"/>
</dbReference>
<name>A0A067QSM8_ZOONE</name>
<dbReference type="AlphaFoldDB" id="A0A067QSM8"/>
<feature type="transmembrane region" description="Helical" evidence="5">
    <location>
        <begin position="483"/>
        <end position="500"/>
    </location>
</feature>
<organism evidence="6 7">
    <name type="scientific">Zootermopsis nevadensis</name>
    <name type="common">Dampwood termite</name>
    <dbReference type="NCBI Taxonomy" id="136037"/>
    <lineage>
        <taxon>Eukaryota</taxon>
        <taxon>Metazoa</taxon>
        <taxon>Ecdysozoa</taxon>
        <taxon>Arthropoda</taxon>
        <taxon>Hexapoda</taxon>
        <taxon>Insecta</taxon>
        <taxon>Pterygota</taxon>
        <taxon>Neoptera</taxon>
        <taxon>Polyneoptera</taxon>
        <taxon>Dictyoptera</taxon>
        <taxon>Blattodea</taxon>
        <taxon>Blattoidea</taxon>
        <taxon>Termitoidae</taxon>
        <taxon>Termopsidae</taxon>
        <taxon>Zootermopsis</taxon>
    </lineage>
</organism>
<protein>
    <submittedName>
        <fullName evidence="6">Solute carrier family 22 member 3</fullName>
    </submittedName>
</protein>
<keyword evidence="2 5" id="KW-0812">Transmembrane</keyword>
<dbReference type="STRING" id="136037.A0A067QSM8"/>
<evidence type="ECO:0000256" key="5">
    <source>
        <dbReference type="SAM" id="Phobius"/>
    </source>
</evidence>
<feature type="transmembrane region" description="Helical" evidence="5">
    <location>
        <begin position="62"/>
        <end position="80"/>
    </location>
</feature>
<dbReference type="Proteomes" id="UP000027135">
    <property type="component" value="Unassembled WGS sequence"/>
</dbReference>
<keyword evidence="3 5" id="KW-1133">Transmembrane helix</keyword>
<dbReference type="InterPro" id="IPR036259">
    <property type="entry name" value="MFS_trans_sf"/>
</dbReference>
<feature type="transmembrane region" description="Helical" evidence="5">
    <location>
        <begin position="32"/>
        <end position="56"/>
    </location>
</feature>
<keyword evidence="4 5" id="KW-0472">Membrane</keyword>
<dbReference type="Gene3D" id="1.20.1250.20">
    <property type="entry name" value="MFS general substrate transporter like domains"/>
    <property type="match status" value="2"/>
</dbReference>
<dbReference type="Pfam" id="PF00083">
    <property type="entry name" value="Sugar_tr"/>
    <property type="match status" value="1"/>
</dbReference>
<evidence type="ECO:0000313" key="7">
    <source>
        <dbReference type="Proteomes" id="UP000027135"/>
    </source>
</evidence>
<dbReference type="EMBL" id="KK853329">
    <property type="protein sequence ID" value="KDR08425.1"/>
    <property type="molecule type" value="Genomic_DNA"/>
</dbReference>
<reference evidence="6 7" key="1">
    <citation type="journal article" date="2014" name="Nat. Commun.">
        <title>Molecular traces of alternative social organization in a termite genome.</title>
        <authorList>
            <person name="Terrapon N."/>
            <person name="Li C."/>
            <person name="Robertson H.M."/>
            <person name="Ji L."/>
            <person name="Meng X."/>
            <person name="Booth W."/>
            <person name="Chen Z."/>
            <person name="Childers C.P."/>
            <person name="Glastad K.M."/>
            <person name="Gokhale K."/>
            <person name="Gowin J."/>
            <person name="Gronenberg W."/>
            <person name="Hermansen R.A."/>
            <person name="Hu H."/>
            <person name="Hunt B.G."/>
            <person name="Huylmans A.K."/>
            <person name="Khalil S.M."/>
            <person name="Mitchell R.D."/>
            <person name="Munoz-Torres M.C."/>
            <person name="Mustard J.A."/>
            <person name="Pan H."/>
            <person name="Reese J.T."/>
            <person name="Scharf M.E."/>
            <person name="Sun F."/>
            <person name="Vogel H."/>
            <person name="Xiao J."/>
            <person name="Yang W."/>
            <person name="Yang Z."/>
            <person name="Yang Z."/>
            <person name="Zhou J."/>
            <person name="Zhu J."/>
            <person name="Brent C.S."/>
            <person name="Elsik C.G."/>
            <person name="Goodisman M.A."/>
            <person name="Liberles D.A."/>
            <person name="Roe R.M."/>
            <person name="Vargo E.L."/>
            <person name="Vilcinskas A."/>
            <person name="Wang J."/>
            <person name="Bornberg-Bauer E."/>
            <person name="Korb J."/>
            <person name="Zhang G."/>
            <person name="Liebig J."/>
        </authorList>
    </citation>
    <scope>NUCLEOTIDE SEQUENCE [LARGE SCALE GENOMIC DNA]</scope>
    <source>
        <tissue evidence="6">Whole organism</tissue>
    </source>
</reference>
<evidence type="ECO:0000256" key="4">
    <source>
        <dbReference type="ARBA" id="ARBA00023136"/>
    </source>
</evidence>
<proteinExistence type="predicted"/>
<dbReference type="GO" id="GO:0016020">
    <property type="term" value="C:membrane"/>
    <property type="evidence" value="ECO:0007669"/>
    <property type="project" value="UniProtKB-SubCell"/>
</dbReference>
<accession>A0A067QSM8</accession>
<dbReference type="eggNOG" id="KOG0255">
    <property type="taxonomic scope" value="Eukaryota"/>
</dbReference>
<evidence type="ECO:0000256" key="1">
    <source>
        <dbReference type="ARBA" id="ARBA00004141"/>
    </source>
</evidence>
<evidence type="ECO:0000256" key="2">
    <source>
        <dbReference type="ARBA" id="ARBA00022692"/>
    </source>
</evidence>
<evidence type="ECO:0000313" key="6">
    <source>
        <dbReference type="EMBL" id="KDR08425.1"/>
    </source>
</evidence>
<comment type="subcellular location">
    <subcellularLocation>
        <location evidence="1">Membrane</location>
        <topology evidence="1">Multi-pass membrane protein</topology>
    </subcellularLocation>
</comment>
<feature type="transmembrane region" description="Helical" evidence="5">
    <location>
        <begin position="422"/>
        <end position="442"/>
    </location>
</feature>
<feature type="transmembrane region" description="Helical" evidence="5">
    <location>
        <begin position="391"/>
        <end position="410"/>
    </location>
</feature>
<feature type="transmembrane region" description="Helical" evidence="5">
    <location>
        <begin position="449"/>
        <end position="471"/>
    </location>
</feature>